<feature type="domain" description="Ig-like" evidence="14">
    <location>
        <begin position="370"/>
        <end position="463"/>
    </location>
</feature>
<evidence type="ECO:0000256" key="10">
    <source>
        <dbReference type="ARBA" id="ARBA00045430"/>
    </source>
</evidence>
<keyword evidence="5" id="KW-0130">Cell adhesion</keyword>
<evidence type="ECO:0000313" key="15">
    <source>
        <dbReference type="Proteomes" id="UP001652741"/>
    </source>
</evidence>
<dbReference type="SMART" id="SM00409">
    <property type="entry name" value="IG"/>
    <property type="match status" value="7"/>
</dbReference>
<reference evidence="16" key="1">
    <citation type="submission" date="2025-08" db="UniProtKB">
        <authorList>
            <consortium name="RefSeq"/>
        </authorList>
    </citation>
    <scope>IDENTIFICATION</scope>
</reference>
<sequence length="1020" mass="114363">MKHEQGQWFWMKNAKWNDNTKNFTGTIVNSNMKAQTPAPEFADRVKYIGSVNFGRATQSDCSLLINNLEKTDSGIYKFRYIGETDKWMSEPGLSLTVEDDPCRVRVEKLNTSTVKESEPVTIRCFTSRACGSHPEFTGLGQTVMPVHTYEGNRTSIAVNFNASWQDDGRVLSCQPQGTKDQCMSKSIKLTVEYAPKETKAVVDLDLSNVKERQPVTLTCSSRGHPNATYSWFKDSRKTEFSGTELLIRSITSTHSGNYYCEAVNQHGTHDSNVVTINVKYAPVRVYIETDKRSTIKEGDQIKLTCMVSKSNPEVHSWSWFKDNKKITNTLKEYTFSSVRPEDKGHYFCEARNYVGSRRSSTHQITVSYVPRYTQIIQRGGSHNNQVKAGSELSLRCMADAHPAPSVYTWYRHNGVLPHRLSSLTGHPQTLLWVRVGVTDEGCYMCRATNEIGTGQNSNTSCFSVLYGPTKPVLSMVRTAQEGHPVSINCTVQSFPDSQLTLTWTPRPSVSPMSSSLLQMQPQPVIGFLQHSTNVVWGSFNVTFLQGGVYTCRAQNSEGSSSTEEELEITYSPKNVMASAHPDMVLTENSQLVLNCTARSNPHATNYTWIQISAGETRIVGLVQKLTVMSTTPSHSGLYRCTAQNPLGTGESQQVDVKVKYAPKLTEVIHNMTNRWQSDGGSPVALTCHSHSYPPVNSYKWYRLVEEREHFIINHQNITVHPDKPGTYYCVATNNMGGKESGRVKLFLNRSVFHVLSLVLPFCCVPLVLLLIFLVYRHKRIKSIQQGTANKLPHCVHFGFLHWRNGTSENLVSEGGAAASDPPGRNRDQLWPDSPYHPEPLPQPHHPHPSRMLCPDSTSTSDIYTAYSVLKAPGGKQDLSPSHPIRNKDEHTGHMQEPEVNYASMQFRGQEMGSLVPRDQAREDDVYAKVGKPKLKEKTNKCNDYENIKEVCASKPTIEPNMETETGSSEDDMDISYSEVTFRAKPGHQTVCSSDPRHRRAGHSSSSDEEDYTTQYSDVKI</sequence>
<feature type="domain" description="Ig-like" evidence="14">
    <location>
        <begin position="572"/>
        <end position="657"/>
    </location>
</feature>
<dbReference type="InterPro" id="IPR007110">
    <property type="entry name" value="Ig-like_dom"/>
</dbReference>
<keyword evidence="7" id="KW-0393">Immunoglobulin domain</keyword>
<accession>A0ABM3DLN8</accession>
<evidence type="ECO:0000256" key="2">
    <source>
        <dbReference type="ARBA" id="ARBA00022475"/>
    </source>
</evidence>
<feature type="region of interest" description="Disordered" evidence="12">
    <location>
        <begin position="871"/>
        <end position="893"/>
    </location>
</feature>
<gene>
    <name evidence="16" type="primary">si:dkey-24p1.1</name>
</gene>
<keyword evidence="15" id="KW-1185">Reference proteome</keyword>
<keyword evidence="3" id="KW-0732">Signal</keyword>
<evidence type="ECO:0000256" key="12">
    <source>
        <dbReference type="SAM" id="MobiDB-lite"/>
    </source>
</evidence>
<feature type="domain" description="Ig-like" evidence="14">
    <location>
        <begin position="282"/>
        <end position="367"/>
    </location>
</feature>
<proteinExistence type="predicted"/>
<evidence type="ECO:0000313" key="16">
    <source>
        <dbReference type="RefSeq" id="XP_045559720.1"/>
    </source>
</evidence>
<evidence type="ECO:0000256" key="1">
    <source>
        <dbReference type="ARBA" id="ARBA00004251"/>
    </source>
</evidence>
<dbReference type="InterPro" id="IPR003598">
    <property type="entry name" value="Ig_sub2"/>
</dbReference>
<dbReference type="Gene3D" id="2.60.40.10">
    <property type="entry name" value="Immunoglobulins"/>
    <property type="match status" value="8"/>
</dbReference>
<dbReference type="InterPro" id="IPR036179">
    <property type="entry name" value="Ig-like_dom_sf"/>
</dbReference>
<evidence type="ECO:0000259" key="14">
    <source>
        <dbReference type="PROSITE" id="PS50835"/>
    </source>
</evidence>
<dbReference type="SMART" id="SM00408">
    <property type="entry name" value="IGc2"/>
    <property type="match status" value="6"/>
</dbReference>
<dbReference type="Pfam" id="PF24518">
    <property type="entry name" value="Ig_CD22"/>
    <property type="match status" value="1"/>
</dbReference>
<dbReference type="InterPro" id="IPR013783">
    <property type="entry name" value="Ig-like_fold"/>
</dbReference>
<dbReference type="PROSITE" id="PS50835">
    <property type="entry name" value="IG_LIKE"/>
    <property type="match status" value="6"/>
</dbReference>
<feature type="compositionally biased region" description="Pro residues" evidence="12">
    <location>
        <begin position="834"/>
        <end position="843"/>
    </location>
</feature>
<keyword evidence="13" id="KW-0812">Transmembrane</keyword>
<dbReference type="GeneID" id="106582456"/>
<dbReference type="InterPro" id="IPR056386">
    <property type="entry name" value="Ig_CD22"/>
</dbReference>
<evidence type="ECO:0000256" key="6">
    <source>
        <dbReference type="ARBA" id="ARBA00023180"/>
    </source>
</evidence>
<evidence type="ECO:0000256" key="3">
    <source>
        <dbReference type="ARBA" id="ARBA00022729"/>
    </source>
</evidence>
<protein>
    <recommendedName>
        <fullName evidence="8">B-cell receptor CD22</fullName>
    </recommendedName>
    <alternativeName>
        <fullName evidence="9">Sialic acid-binding Ig-like lectin 2</fullName>
    </alternativeName>
</protein>
<dbReference type="Pfam" id="PF13895">
    <property type="entry name" value="Ig_2"/>
    <property type="match status" value="3"/>
</dbReference>
<dbReference type="Proteomes" id="UP001652741">
    <property type="component" value="Chromosome ssa02"/>
</dbReference>
<organism evidence="15 16">
    <name type="scientific">Salmo salar</name>
    <name type="common">Atlantic salmon</name>
    <dbReference type="NCBI Taxonomy" id="8030"/>
    <lineage>
        <taxon>Eukaryota</taxon>
        <taxon>Metazoa</taxon>
        <taxon>Chordata</taxon>
        <taxon>Craniata</taxon>
        <taxon>Vertebrata</taxon>
        <taxon>Euteleostomi</taxon>
        <taxon>Actinopterygii</taxon>
        <taxon>Neopterygii</taxon>
        <taxon>Teleostei</taxon>
        <taxon>Protacanthopterygii</taxon>
        <taxon>Salmoniformes</taxon>
        <taxon>Salmonidae</taxon>
        <taxon>Salmoninae</taxon>
        <taxon>Salmo</taxon>
    </lineage>
</organism>
<keyword evidence="2" id="KW-1003">Cell membrane</keyword>
<keyword evidence="4" id="KW-0677">Repeat</keyword>
<comment type="subcellular location">
    <subcellularLocation>
        <location evidence="1">Cell membrane</location>
        <topology evidence="1">Single-pass type I membrane protein</topology>
    </subcellularLocation>
</comment>
<feature type="transmembrane region" description="Helical" evidence="13">
    <location>
        <begin position="751"/>
        <end position="775"/>
    </location>
</feature>
<dbReference type="SUPFAM" id="SSF48726">
    <property type="entry name" value="Immunoglobulin"/>
    <property type="match status" value="6"/>
</dbReference>
<evidence type="ECO:0000256" key="9">
    <source>
        <dbReference type="ARBA" id="ARBA00041781"/>
    </source>
</evidence>
<evidence type="ECO:0000256" key="13">
    <source>
        <dbReference type="SAM" id="Phobius"/>
    </source>
</evidence>
<feature type="domain" description="Ig-like" evidence="14">
    <location>
        <begin position="195"/>
        <end position="275"/>
    </location>
</feature>
<evidence type="ECO:0000256" key="7">
    <source>
        <dbReference type="ARBA" id="ARBA00023319"/>
    </source>
</evidence>
<comment type="function">
    <text evidence="10">Most highly expressed siglec (sialic acid-binding immunoglobulin-like lectin) on B-cells that plays a role in various aspects of B-cell biology including differentiation, antigen presentation, and trafficking to bone marrow. Binds to alpha 2,6-linked sialic acid residues of surface molecules such as CD22 itself, CD45 and IgM in a cis configuration. Can also bind to ligands on other cells as an adhesion molecule in a trans configuration. Acts as an inhibitory coreceptor on the surface of B-cells and inhibits B-cell receptor induced signaling, characterized by inhibition of the calcium mobilization and cellular activation. Mechanistically, the immunoreceptor tyrosine-based inhibitory motif domain is phosphorylated by the Src kinase LYN, which in turn leads to the recruitment of the protein tyrosine phosphatase 1/PTPN6, leading to the negative regulation of BCR signaling. If this negative signaling from is of sufficient strength, apoptosis of the B-cell can be induced.</text>
</comment>
<evidence type="ECO:0000256" key="8">
    <source>
        <dbReference type="ARBA" id="ARBA00040106"/>
    </source>
</evidence>
<dbReference type="InterPro" id="IPR003599">
    <property type="entry name" value="Ig_sub"/>
</dbReference>
<feature type="domain" description="Ig-like" evidence="14">
    <location>
        <begin position="471"/>
        <end position="569"/>
    </location>
</feature>
<keyword evidence="13" id="KW-1133">Transmembrane helix</keyword>
<feature type="region of interest" description="Disordered" evidence="12">
    <location>
        <begin position="979"/>
        <end position="1020"/>
    </location>
</feature>
<evidence type="ECO:0000256" key="5">
    <source>
        <dbReference type="ARBA" id="ARBA00022889"/>
    </source>
</evidence>
<comment type="subunit">
    <text evidence="11">Predominantly monomer of isoform CD22-beta. Also found as heterodimer of isoform CD22-beta and a shorter isoform. Interacts with PTPN6/SHP-1, LYN, SYK, PIK3R1/PIK3R2 and PLCG1 upon phosphorylation. Interacts with GRB2, INPP5D and SHC1 upon phosphorylation. May form a complex with INPP5D/SHIP, GRB2 and SHC1.</text>
</comment>
<dbReference type="Pfam" id="PF13927">
    <property type="entry name" value="Ig_3"/>
    <property type="match status" value="2"/>
</dbReference>
<dbReference type="RefSeq" id="XP_045559720.1">
    <property type="nucleotide sequence ID" value="XM_045703764.1"/>
</dbReference>
<keyword evidence="13" id="KW-0472">Membrane</keyword>
<keyword evidence="16" id="KW-0675">Receptor</keyword>
<feature type="region of interest" description="Disordered" evidence="12">
    <location>
        <begin position="810"/>
        <end position="854"/>
    </location>
</feature>
<keyword evidence="6" id="KW-0325">Glycoprotein</keyword>
<dbReference type="CDD" id="cd00096">
    <property type="entry name" value="Ig"/>
    <property type="match status" value="1"/>
</dbReference>
<name>A0ABM3DLN8_SALSA</name>
<dbReference type="PANTHER" id="PTHR46958:SF1">
    <property type="entry name" value="B-CELL RECEPTOR CD22"/>
    <property type="match status" value="1"/>
</dbReference>
<evidence type="ECO:0000256" key="11">
    <source>
        <dbReference type="ARBA" id="ARBA00046458"/>
    </source>
</evidence>
<feature type="domain" description="Ig-like" evidence="14">
    <location>
        <begin position="662"/>
        <end position="744"/>
    </location>
</feature>
<dbReference type="PANTHER" id="PTHR46958">
    <property type="entry name" value="B-CELL RECEPTOR CD22"/>
    <property type="match status" value="1"/>
</dbReference>
<evidence type="ECO:0000256" key="4">
    <source>
        <dbReference type="ARBA" id="ARBA00022737"/>
    </source>
</evidence>